<comment type="caution">
    <text evidence="1">The sequence shown here is derived from an EMBL/GenBank/DDBJ whole genome shotgun (WGS) entry which is preliminary data.</text>
</comment>
<proteinExistence type="predicted"/>
<evidence type="ECO:0000313" key="2">
    <source>
        <dbReference type="Proteomes" id="UP000324800"/>
    </source>
</evidence>
<organism evidence="1 2">
    <name type="scientific">Streblomastix strix</name>
    <dbReference type="NCBI Taxonomy" id="222440"/>
    <lineage>
        <taxon>Eukaryota</taxon>
        <taxon>Metamonada</taxon>
        <taxon>Preaxostyla</taxon>
        <taxon>Oxymonadida</taxon>
        <taxon>Streblomastigidae</taxon>
        <taxon>Streblomastix</taxon>
    </lineage>
</organism>
<sequence length="92" mass="10613">MINVHTNEEKDQYSQQIRSWSRECLTTVQFYGDESDKSELAEVGYSNTMIISLSTTGGCGEQGDYNINLGLFYISPIFVDFYKVYFIDRNNL</sequence>
<protein>
    <submittedName>
        <fullName evidence="1">Uncharacterized protein</fullName>
    </submittedName>
</protein>
<accession>A0A5J4VBS3</accession>
<dbReference type="AlphaFoldDB" id="A0A5J4VBS3"/>
<dbReference type="EMBL" id="SNRW01008167">
    <property type="protein sequence ID" value="KAA6379970.1"/>
    <property type="molecule type" value="Genomic_DNA"/>
</dbReference>
<dbReference type="Proteomes" id="UP000324800">
    <property type="component" value="Unassembled WGS sequence"/>
</dbReference>
<name>A0A5J4VBS3_9EUKA</name>
<evidence type="ECO:0000313" key="1">
    <source>
        <dbReference type="EMBL" id="KAA6379970.1"/>
    </source>
</evidence>
<reference evidence="1 2" key="1">
    <citation type="submission" date="2019-03" db="EMBL/GenBank/DDBJ databases">
        <title>Single cell metagenomics reveals metabolic interactions within the superorganism composed of flagellate Streblomastix strix and complex community of Bacteroidetes bacteria on its surface.</title>
        <authorList>
            <person name="Treitli S.C."/>
            <person name="Kolisko M."/>
            <person name="Husnik F."/>
            <person name="Keeling P."/>
            <person name="Hampl V."/>
        </authorList>
    </citation>
    <scope>NUCLEOTIDE SEQUENCE [LARGE SCALE GENOMIC DNA]</scope>
    <source>
        <strain evidence="1">ST1C</strain>
    </source>
</reference>
<gene>
    <name evidence="1" type="ORF">EZS28_024504</name>
</gene>